<dbReference type="GO" id="GO:0000166">
    <property type="term" value="F:nucleotide binding"/>
    <property type="evidence" value="ECO:0007669"/>
    <property type="project" value="InterPro"/>
</dbReference>
<dbReference type="InterPro" id="IPR050984">
    <property type="entry name" value="Gfo/Idh/MocA_domain"/>
</dbReference>
<sequence>MAKSCIQWGIVSTGKISHDFTVCLRSLPQTEHRIVAVAARNKSSAEKFAKLHQIPKAYSSYAELAKDPEVQVAYVGTINTEHLNAAKIIIENGKHLLLEKPMTLNLKHTKEVIALAKKKNVFLMEAIWSRFFPSYKFMLEQLKQIGTIHYVSADFGKKVADVDRVAKKEYGGGTVLDLGVYCINLVLMAFGGERPVEIKAVGILNEHGVDTSIAANLKFPNGKLAQISTGSWVDLPCEAHIVGTKGTIKLMAPMHCTERVVVNNKVHEFPLPETVLPCNFQNSSGLRYEAMEVRRCLLNGIKESPFLTHADSMLIAEIQDEIRKQVGVVFPDD</sequence>
<dbReference type="PANTHER" id="PTHR22604">
    <property type="entry name" value="OXIDOREDUCTASES"/>
    <property type="match status" value="1"/>
</dbReference>
<feature type="domain" description="Gfo/Idh/MocA-like oxidoreductase N-terminal" evidence="11">
    <location>
        <begin position="7"/>
        <end position="124"/>
    </location>
</feature>
<proteinExistence type="inferred from homology"/>
<dbReference type="InterPro" id="IPR000683">
    <property type="entry name" value="Gfo/Idh/MocA-like_OxRdtase_N"/>
</dbReference>
<evidence type="ECO:0000256" key="1">
    <source>
        <dbReference type="ARBA" id="ARBA00010928"/>
    </source>
</evidence>
<dbReference type="InterPro" id="IPR036291">
    <property type="entry name" value="NAD(P)-bd_dom_sf"/>
</dbReference>
<comment type="catalytic activity">
    <reaction evidence="9">
        <text>(1R,2R)-1,2-dihydrobenzene-1,2-diol + NADP(+) = catechol + NADPH + H(+)</text>
        <dbReference type="Rhea" id="RHEA:16729"/>
        <dbReference type="ChEBI" id="CHEBI:10702"/>
        <dbReference type="ChEBI" id="CHEBI:15378"/>
        <dbReference type="ChEBI" id="CHEBI:18135"/>
        <dbReference type="ChEBI" id="CHEBI:57783"/>
        <dbReference type="ChEBI" id="CHEBI:58349"/>
        <dbReference type="EC" id="1.3.1.20"/>
    </reaction>
</comment>
<dbReference type="SUPFAM" id="SSF55347">
    <property type="entry name" value="Glyceraldehyde-3-phosphate dehydrogenase-like, C-terminal domain"/>
    <property type="match status" value="1"/>
</dbReference>
<evidence type="ECO:0000256" key="3">
    <source>
        <dbReference type="ARBA" id="ARBA00038853"/>
    </source>
</evidence>
<evidence type="ECO:0000256" key="8">
    <source>
        <dbReference type="ARBA" id="ARBA00043025"/>
    </source>
</evidence>
<dbReference type="VEuPathDB" id="VectorBase:LDEU003972"/>
<keyword evidence="2" id="KW-0560">Oxidoreductase</keyword>
<comment type="caution">
    <text evidence="13">The sequence shown here is derived from an EMBL/GenBank/DDBJ whole genome shotgun (WGS) entry which is preliminary data.</text>
</comment>
<evidence type="ECO:0000259" key="11">
    <source>
        <dbReference type="Pfam" id="PF01408"/>
    </source>
</evidence>
<evidence type="ECO:0000256" key="2">
    <source>
        <dbReference type="ARBA" id="ARBA00023002"/>
    </source>
</evidence>
<dbReference type="EC" id="1.3.1.20" evidence="3"/>
<reference evidence="13 14" key="1">
    <citation type="journal article" date="2018" name="Gigascience">
        <title>Genomes of trombidid mites reveal novel predicted allergens and laterally-transferred genes associated with secondary metabolism.</title>
        <authorList>
            <person name="Dong X."/>
            <person name="Chaisiri K."/>
            <person name="Xia D."/>
            <person name="Armstrong S.D."/>
            <person name="Fang Y."/>
            <person name="Donnelly M.J."/>
            <person name="Kadowaki T."/>
            <person name="McGarry J.W."/>
            <person name="Darby A.C."/>
            <person name="Makepeace B.L."/>
        </authorList>
    </citation>
    <scope>NUCLEOTIDE SEQUENCE [LARGE SCALE GENOMIC DNA]</scope>
    <source>
        <strain evidence="13">UoL-UT</strain>
    </source>
</reference>
<accession>A0A443SKK9</accession>
<dbReference type="STRING" id="299467.A0A443SKK9"/>
<dbReference type="Proteomes" id="UP000288716">
    <property type="component" value="Unassembled WGS sequence"/>
</dbReference>
<evidence type="ECO:0000259" key="12">
    <source>
        <dbReference type="Pfam" id="PF22725"/>
    </source>
</evidence>
<evidence type="ECO:0000256" key="7">
    <source>
        <dbReference type="ARBA" id="ARBA00042988"/>
    </source>
</evidence>
<comment type="catalytic activity">
    <reaction evidence="10">
        <text>D-xylose + NADP(+) = D-xylono-1,5-lactone + NADPH + H(+)</text>
        <dbReference type="Rhea" id="RHEA:22000"/>
        <dbReference type="ChEBI" id="CHEBI:15378"/>
        <dbReference type="ChEBI" id="CHEBI:15867"/>
        <dbReference type="ChEBI" id="CHEBI:53455"/>
        <dbReference type="ChEBI" id="CHEBI:57783"/>
        <dbReference type="ChEBI" id="CHEBI:58349"/>
        <dbReference type="EC" id="1.1.1.179"/>
    </reaction>
</comment>
<keyword evidence="14" id="KW-1185">Reference proteome</keyword>
<gene>
    <name evidence="13" type="ORF">B4U80_07148</name>
</gene>
<dbReference type="Gene3D" id="3.30.360.10">
    <property type="entry name" value="Dihydrodipicolinate Reductase, domain 2"/>
    <property type="match status" value="1"/>
</dbReference>
<dbReference type="InterPro" id="IPR055170">
    <property type="entry name" value="GFO_IDH_MocA-like_dom"/>
</dbReference>
<organism evidence="13 14">
    <name type="scientific">Leptotrombidium deliense</name>
    <dbReference type="NCBI Taxonomy" id="299467"/>
    <lineage>
        <taxon>Eukaryota</taxon>
        <taxon>Metazoa</taxon>
        <taxon>Ecdysozoa</taxon>
        <taxon>Arthropoda</taxon>
        <taxon>Chelicerata</taxon>
        <taxon>Arachnida</taxon>
        <taxon>Acari</taxon>
        <taxon>Acariformes</taxon>
        <taxon>Trombidiformes</taxon>
        <taxon>Prostigmata</taxon>
        <taxon>Anystina</taxon>
        <taxon>Parasitengona</taxon>
        <taxon>Trombiculoidea</taxon>
        <taxon>Trombiculidae</taxon>
        <taxon>Leptotrombidium</taxon>
    </lineage>
</organism>
<evidence type="ECO:0000256" key="6">
    <source>
        <dbReference type="ARBA" id="ARBA00042926"/>
    </source>
</evidence>
<name>A0A443SKK9_9ACAR</name>
<protein>
    <recommendedName>
        <fullName evidence="5">Trans-1,2-dihydrobenzene-1,2-diol dehydrogenase</fullName>
        <ecNumber evidence="4">1.1.1.179</ecNumber>
        <ecNumber evidence="3">1.3.1.20</ecNumber>
    </recommendedName>
    <alternativeName>
        <fullName evidence="8">D-xylose 1-dehydrogenase</fullName>
    </alternativeName>
    <alternativeName>
        <fullName evidence="7">D-xylose-NADP dehydrogenase</fullName>
    </alternativeName>
    <alternativeName>
        <fullName evidence="6">Dimeric dihydrodiol dehydrogenase</fullName>
    </alternativeName>
</protein>
<dbReference type="SUPFAM" id="SSF51735">
    <property type="entry name" value="NAD(P)-binding Rossmann-fold domains"/>
    <property type="match status" value="1"/>
</dbReference>
<evidence type="ECO:0000313" key="13">
    <source>
        <dbReference type="EMBL" id="RWS28069.1"/>
    </source>
</evidence>
<evidence type="ECO:0000256" key="4">
    <source>
        <dbReference type="ARBA" id="ARBA00038984"/>
    </source>
</evidence>
<dbReference type="EMBL" id="NCKV01001606">
    <property type="protein sequence ID" value="RWS28069.1"/>
    <property type="molecule type" value="Genomic_DNA"/>
</dbReference>
<evidence type="ECO:0000256" key="5">
    <source>
        <dbReference type="ARBA" id="ARBA00040603"/>
    </source>
</evidence>
<dbReference type="Pfam" id="PF01408">
    <property type="entry name" value="GFO_IDH_MocA"/>
    <property type="match status" value="1"/>
</dbReference>
<dbReference type="GO" id="GO:0047115">
    <property type="term" value="F:trans-1,2-dihydrobenzene-1,2-diol dehydrogenase activity"/>
    <property type="evidence" value="ECO:0007669"/>
    <property type="project" value="UniProtKB-EC"/>
</dbReference>
<dbReference type="OrthoDB" id="2129491at2759"/>
<dbReference type="PANTHER" id="PTHR22604:SF105">
    <property type="entry name" value="TRANS-1,2-DIHYDROBENZENE-1,2-DIOL DEHYDROGENASE"/>
    <property type="match status" value="1"/>
</dbReference>
<comment type="similarity">
    <text evidence="1">Belongs to the Gfo/Idh/MocA family.</text>
</comment>
<dbReference type="EC" id="1.1.1.179" evidence="4"/>
<feature type="domain" description="GFO/IDH/MocA-like oxidoreductase" evidence="12">
    <location>
        <begin position="144"/>
        <end position="248"/>
    </location>
</feature>
<dbReference type="Gene3D" id="3.40.50.720">
    <property type="entry name" value="NAD(P)-binding Rossmann-like Domain"/>
    <property type="match status" value="1"/>
</dbReference>
<dbReference type="Pfam" id="PF22725">
    <property type="entry name" value="GFO_IDH_MocA_C3"/>
    <property type="match status" value="1"/>
</dbReference>
<evidence type="ECO:0000313" key="14">
    <source>
        <dbReference type="Proteomes" id="UP000288716"/>
    </source>
</evidence>
<dbReference type="GO" id="GO:0047837">
    <property type="term" value="F:D-xylose 1-dehydrogenase (NADP+) activity"/>
    <property type="evidence" value="ECO:0007669"/>
    <property type="project" value="UniProtKB-EC"/>
</dbReference>
<evidence type="ECO:0000256" key="10">
    <source>
        <dbReference type="ARBA" id="ARBA00049233"/>
    </source>
</evidence>
<dbReference type="AlphaFoldDB" id="A0A443SKK9"/>
<evidence type="ECO:0000256" key="9">
    <source>
        <dbReference type="ARBA" id="ARBA00047423"/>
    </source>
</evidence>